<dbReference type="GO" id="GO:0016020">
    <property type="term" value="C:membrane"/>
    <property type="evidence" value="ECO:0007669"/>
    <property type="project" value="UniProtKB-SubCell"/>
</dbReference>
<evidence type="ECO:0000256" key="3">
    <source>
        <dbReference type="ARBA" id="ARBA00022448"/>
    </source>
</evidence>
<dbReference type="NCBIfam" id="TIGR00912">
    <property type="entry name" value="2A0309"/>
    <property type="match status" value="1"/>
</dbReference>
<accession>F7NH68</accession>
<evidence type="ECO:0000313" key="9">
    <source>
        <dbReference type="EMBL" id="EGO64551.1"/>
    </source>
</evidence>
<sequence>MNKSNLQVKDSMSVHQFALVIFEIILGVNIITLARDLAQAAGQWAWLSALAGGALSFAAAYMLLRLGNLFPGVELYEYMPRIWGKTVGRLLNWFWVCMFAIKLSLILRVFANVISFTMFDMTPQPVIIASMLAVCTYGAVQSWGVILRITQITVIGITPFMLTVWFSCMLNFELDRILPLQPESWGAVARGALVSLDAYSGYELLPLLLPMVRQGKVKAETALAVTFAALTAVYVASMLMTIGVLAAETTQYLQFPAITTVKTVRLPGLFLERLETYLVFFWIPTVFGTVLLVLYGAGKLAGRTLSHQNHQAFVLFLIPLIFVGTTLLDDPDVFRTFNAMSNRLGQAYSFLIVPLTLLLASLQRRWSADEKSSTRT</sequence>
<dbReference type="Gene3D" id="1.20.1740.10">
    <property type="entry name" value="Amino acid/polyamine transporter I"/>
    <property type="match status" value="1"/>
</dbReference>
<evidence type="ECO:0000256" key="6">
    <source>
        <dbReference type="ARBA" id="ARBA00022989"/>
    </source>
</evidence>
<name>F7NH68_9FIRM</name>
<feature type="transmembrane region" description="Helical" evidence="8">
    <location>
        <begin position="221"/>
        <end position="246"/>
    </location>
</feature>
<dbReference type="InterPro" id="IPR004761">
    <property type="entry name" value="Spore_GerAB"/>
</dbReference>
<dbReference type="PANTHER" id="PTHR34975">
    <property type="entry name" value="SPORE GERMINATION PROTEIN A2"/>
    <property type="match status" value="1"/>
</dbReference>
<feature type="transmembrane region" description="Helical" evidence="8">
    <location>
        <begin position="277"/>
        <end position="298"/>
    </location>
</feature>
<dbReference type="RefSeq" id="WP_004094097.1">
    <property type="nucleotide sequence ID" value="NZ_AFGF01000053.1"/>
</dbReference>
<dbReference type="Pfam" id="PF03845">
    <property type="entry name" value="Spore_permease"/>
    <property type="match status" value="1"/>
</dbReference>
<proteinExistence type="inferred from homology"/>
<keyword evidence="10" id="KW-1185">Reference proteome</keyword>
<keyword evidence="6 8" id="KW-1133">Transmembrane helix</keyword>
<dbReference type="Proteomes" id="UP000003240">
    <property type="component" value="Unassembled WGS sequence"/>
</dbReference>
<evidence type="ECO:0000256" key="5">
    <source>
        <dbReference type="ARBA" id="ARBA00022692"/>
    </source>
</evidence>
<comment type="caution">
    <text evidence="9">The sequence shown here is derived from an EMBL/GenBank/DDBJ whole genome shotgun (WGS) entry which is preliminary data.</text>
</comment>
<feature type="transmembrane region" description="Helical" evidence="8">
    <location>
        <begin position="152"/>
        <end position="172"/>
    </location>
</feature>
<dbReference type="EMBL" id="AFGF01000053">
    <property type="protein sequence ID" value="EGO64551.1"/>
    <property type="molecule type" value="Genomic_DNA"/>
</dbReference>
<comment type="subcellular location">
    <subcellularLocation>
        <location evidence="1">Membrane</location>
        <topology evidence="1">Multi-pass membrane protein</topology>
    </subcellularLocation>
</comment>
<feature type="transmembrane region" description="Helical" evidence="8">
    <location>
        <begin position="12"/>
        <end position="32"/>
    </location>
</feature>
<keyword evidence="7 8" id="KW-0472">Membrane</keyword>
<protein>
    <submittedName>
        <fullName evidence="9">Spore germination protein</fullName>
    </submittedName>
</protein>
<evidence type="ECO:0000256" key="2">
    <source>
        <dbReference type="ARBA" id="ARBA00007998"/>
    </source>
</evidence>
<keyword evidence="3" id="KW-0813">Transport</keyword>
<comment type="similarity">
    <text evidence="2">Belongs to the amino acid-polyamine-organocation (APC) superfamily. Spore germination protein (SGP) (TC 2.A.3.9) family.</text>
</comment>
<organism evidence="9 10">
    <name type="scientific">Acetonema longum DSM 6540</name>
    <dbReference type="NCBI Taxonomy" id="1009370"/>
    <lineage>
        <taxon>Bacteria</taxon>
        <taxon>Bacillati</taxon>
        <taxon>Bacillota</taxon>
        <taxon>Negativicutes</taxon>
        <taxon>Acetonemataceae</taxon>
        <taxon>Acetonema</taxon>
    </lineage>
</organism>
<evidence type="ECO:0000256" key="7">
    <source>
        <dbReference type="ARBA" id="ARBA00023136"/>
    </source>
</evidence>
<dbReference type="STRING" id="1009370.ALO_07068"/>
<evidence type="ECO:0000256" key="1">
    <source>
        <dbReference type="ARBA" id="ARBA00004141"/>
    </source>
</evidence>
<dbReference type="AlphaFoldDB" id="F7NH68"/>
<dbReference type="OrthoDB" id="2716906at2"/>
<dbReference type="PANTHER" id="PTHR34975:SF2">
    <property type="entry name" value="SPORE GERMINATION PROTEIN A2"/>
    <property type="match status" value="1"/>
</dbReference>
<dbReference type="GO" id="GO:0009847">
    <property type="term" value="P:spore germination"/>
    <property type="evidence" value="ECO:0007669"/>
    <property type="project" value="InterPro"/>
</dbReference>
<keyword evidence="5 8" id="KW-0812">Transmembrane</keyword>
<keyword evidence="4" id="KW-0309">Germination</keyword>
<reference evidence="9 10" key="1">
    <citation type="journal article" date="2011" name="EMBO J.">
        <title>Structural diversity of bacterial flagellar motors.</title>
        <authorList>
            <person name="Chen S."/>
            <person name="Beeby M."/>
            <person name="Murphy G.E."/>
            <person name="Leadbetter J.R."/>
            <person name="Hendrixson D.R."/>
            <person name="Briegel A."/>
            <person name="Li Z."/>
            <person name="Shi J."/>
            <person name="Tocheva E.I."/>
            <person name="Muller A."/>
            <person name="Dobro M.J."/>
            <person name="Jensen G.J."/>
        </authorList>
    </citation>
    <scope>NUCLEOTIDE SEQUENCE [LARGE SCALE GENOMIC DNA]</scope>
    <source>
        <strain evidence="9 10">DSM 6540</strain>
    </source>
</reference>
<feature type="transmembrane region" description="Helical" evidence="8">
    <location>
        <begin position="348"/>
        <end position="366"/>
    </location>
</feature>
<evidence type="ECO:0000313" key="10">
    <source>
        <dbReference type="Proteomes" id="UP000003240"/>
    </source>
</evidence>
<evidence type="ECO:0000256" key="8">
    <source>
        <dbReference type="SAM" id="Phobius"/>
    </source>
</evidence>
<gene>
    <name evidence="9" type="ORF">ALO_07068</name>
</gene>
<feature type="transmembrane region" description="Helical" evidence="8">
    <location>
        <begin position="44"/>
        <end position="64"/>
    </location>
</feature>
<feature type="transmembrane region" description="Helical" evidence="8">
    <location>
        <begin position="93"/>
        <end position="114"/>
    </location>
</feature>
<feature type="transmembrane region" description="Helical" evidence="8">
    <location>
        <begin position="310"/>
        <end position="328"/>
    </location>
</feature>
<evidence type="ECO:0000256" key="4">
    <source>
        <dbReference type="ARBA" id="ARBA00022544"/>
    </source>
</evidence>
<feature type="transmembrane region" description="Helical" evidence="8">
    <location>
        <begin position="126"/>
        <end position="146"/>
    </location>
</feature>
<dbReference type="eggNOG" id="COG3949">
    <property type="taxonomic scope" value="Bacteria"/>
</dbReference>